<accession>A0A7D4KEH5</accession>
<dbReference type="AlphaFoldDB" id="A0A7D4KEH5"/>
<organism evidence="1 3">
    <name type="scientific">Finegoldia magna</name>
    <name type="common">Peptostreptococcus magnus</name>
    <dbReference type="NCBI Taxonomy" id="1260"/>
    <lineage>
        <taxon>Bacteria</taxon>
        <taxon>Bacillati</taxon>
        <taxon>Bacillota</taxon>
        <taxon>Tissierellia</taxon>
        <taxon>Tissierellales</taxon>
        <taxon>Peptoniphilaceae</taxon>
        <taxon>Finegoldia</taxon>
    </lineage>
</organism>
<evidence type="ECO:0000313" key="1">
    <source>
        <dbReference type="EMBL" id="QKH79704.1"/>
    </source>
</evidence>
<evidence type="ECO:0000313" key="2">
    <source>
        <dbReference type="EMBL" id="QKH79753.1"/>
    </source>
</evidence>
<dbReference type="EMBL" id="CP054000">
    <property type="protein sequence ID" value="QKH79753.1"/>
    <property type="molecule type" value="Genomic_DNA"/>
</dbReference>
<reference evidence="1 3" key="1">
    <citation type="submission" date="2020-05" db="EMBL/GenBank/DDBJ databases">
        <title>FDA dAtabase for Regulatory Grade micrObial Sequences (FDA-ARGOS): Supporting development and validation of Infectious Disease Dx tests.</title>
        <authorList>
            <person name="Pederson C."/>
            <person name="Tallon L."/>
            <person name="Sadzewicz L."/>
            <person name="Zhao X."/>
            <person name="Vavikolanu K."/>
            <person name="Mehta A."/>
            <person name="Aluvathingal J."/>
            <person name="Nadendla S."/>
            <person name="Myers T."/>
            <person name="Yan Y."/>
            <person name="Sichtig H."/>
        </authorList>
    </citation>
    <scope>NUCLEOTIDE SEQUENCE [LARGE SCALE GENOMIC DNA]</scope>
    <source>
        <strain evidence="1 3">FDAARGOS_764</strain>
    </source>
</reference>
<dbReference type="Proteomes" id="UP000502899">
    <property type="component" value="Chromosome"/>
</dbReference>
<name>A0A7D4KEH5_FINMA</name>
<proteinExistence type="predicted"/>
<protein>
    <submittedName>
        <fullName evidence="1">Uncharacterized protein</fullName>
    </submittedName>
</protein>
<gene>
    <name evidence="1" type="ORF">FOC70_04810</name>
    <name evidence="2" type="ORF">FOC70_05070</name>
</gene>
<dbReference type="EMBL" id="CP054000">
    <property type="protein sequence ID" value="QKH79704.1"/>
    <property type="molecule type" value="Genomic_DNA"/>
</dbReference>
<evidence type="ECO:0000313" key="3">
    <source>
        <dbReference type="Proteomes" id="UP000502899"/>
    </source>
</evidence>
<dbReference type="RefSeq" id="WP_002839400.1">
    <property type="nucleotide sequence ID" value="NZ_CP054000.1"/>
</dbReference>
<sequence length="68" mass="7300">MSNLLAYNKNTALNLAKELAPIAIQNGLANGATSEEEYAKKVATFIKVLATELSTGDVEENGQNVQLY</sequence>